<comment type="caution">
    <text evidence="2">The sequence shown here is derived from an EMBL/GenBank/DDBJ whole genome shotgun (WGS) entry which is preliminary data.</text>
</comment>
<feature type="region of interest" description="Disordered" evidence="1">
    <location>
        <begin position="13"/>
        <end position="58"/>
    </location>
</feature>
<accession>A0A7W8C3J5</accession>
<dbReference type="EMBL" id="JACHGO010000004">
    <property type="protein sequence ID" value="MBB5143624.1"/>
    <property type="molecule type" value="Genomic_DNA"/>
</dbReference>
<reference evidence="2 3" key="1">
    <citation type="submission" date="2020-08" db="EMBL/GenBank/DDBJ databases">
        <title>Genomic Encyclopedia of Type Strains, Phase IV (KMG-IV): sequencing the most valuable type-strain genomes for metagenomic binning, comparative biology and taxonomic classification.</title>
        <authorList>
            <person name="Goeker M."/>
        </authorList>
    </citation>
    <scope>NUCLEOTIDE SEQUENCE [LARGE SCALE GENOMIC DNA]</scope>
    <source>
        <strain evidence="2 3">DSM 11275</strain>
    </source>
</reference>
<protein>
    <submittedName>
        <fullName evidence="2">Uncharacterized protein</fullName>
    </submittedName>
</protein>
<evidence type="ECO:0000313" key="2">
    <source>
        <dbReference type="EMBL" id="MBB5143624.1"/>
    </source>
</evidence>
<gene>
    <name evidence="2" type="ORF">HNQ38_001721</name>
</gene>
<evidence type="ECO:0000313" key="3">
    <source>
        <dbReference type="Proteomes" id="UP000539075"/>
    </source>
</evidence>
<proteinExistence type="predicted"/>
<dbReference type="AlphaFoldDB" id="A0A7W8C3J5"/>
<sequence>MRIDVVTTNVNQKRAAALPRRTATDFRVSSPGGSGGDGGSGEDSGSGGDGGTKTTTLCLPVKKGGTNVESVPPVNFQAL</sequence>
<evidence type="ECO:0000256" key="1">
    <source>
        <dbReference type="SAM" id="MobiDB-lite"/>
    </source>
</evidence>
<feature type="compositionally biased region" description="Gly residues" evidence="1">
    <location>
        <begin position="32"/>
        <end position="51"/>
    </location>
</feature>
<keyword evidence="3" id="KW-1185">Reference proteome</keyword>
<name>A0A7W8C3J5_9BACT</name>
<organism evidence="2 3">
    <name type="scientific">Desulfovibrio intestinalis</name>
    <dbReference type="NCBI Taxonomy" id="58621"/>
    <lineage>
        <taxon>Bacteria</taxon>
        <taxon>Pseudomonadati</taxon>
        <taxon>Thermodesulfobacteriota</taxon>
        <taxon>Desulfovibrionia</taxon>
        <taxon>Desulfovibrionales</taxon>
        <taxon>Desulfovibrionaceae</taxon>
        <taxon>Desulfovibrio</taxon>
    </lineage>
</organism>
<dbReference type="Proteomes" id="UP000539075">
    <property type="component" value="Unassembled WGS sequence"/>
</dbReference>